<comment type="caution">
    <text evidence="3">The sequence shown here is derived from an EMBL/GenBank/DDBJ whole genome shotgun (WGS) entry which is preliminary data.</text>
</comment>
<dbReference type="EMBL" id="ML986585">
    <property type="protein sequence ID" value="KAF2268850.1"/>
    <property type="molecule type" value="Genomic_DNA"/>
</dbReference>
<dbReference type="AlphaFoldDB" id="A0A9P4KHP7"/>
<name>A0A9P4KHP7_9PLEO</name>
<dbReference type="Gene3D" id="3.40.50.1460">
    <property type="match status" value="1"/>
</dbReference>
<organism evidence="3 4">
    <name type="scientific">Lojkania enalia</name>
    <dbReference type="NCBI Taxonomy" id="147567"/>
    <lineage>
        <taxon>Eukaryota</taxon>
        <taxon>Fungi</taxon>
        <taxon>Dikarya</taxon>
        <taxon>Ascomycota</taxon>
        <taxon>Pezizomycotina</taxon>
        <taxon>Dothideomycetes</taxon>
        <taxon>Pleosporomycetidae</taxon>
        <taxon>Pleosporales</taxon>
        <taxon>Pleosporales incertae sedis</taxon>
        <taxon>Lojkania</taxon>
    </lineage>
</organism>
<dbReference type="Proteomes" id="UP000800093">
    <property type="component" value="Unassembled WGS sequence"/>
</dbReference>
<accession>A0A9P4KHP7</accession>
<dbReference type="OrthoDB" id="4760831at2759"/>
<reference evidence="4" key="1">
    <citation type="journal article" date="2020" name="Stud. Mycol.">
        <title>101 Dothideomycetes genomes: A test case for predicting lifestyles and emergence of pathogens.</title>
        <authorList>
            <person name="Haridas S."/>
            <person name="Albert R."/>
            <person name="Binder M."/>
            <person name="Bloem J."/>
            <person name="LaButti K."/>
            <person name="Salamov A."/>
            <person name="Andreopoulos B."/>
            <person name="Baker S."/>
            <person name="Barry K."/>
            <person name="Bills G."/>
            <person name="Bluhm B."/>
            <person name="Cannon C."/>
            <person name="Castanera R."/>
            <person name="Culley D."/>
            <person name="Daum C."/>
            <person name="Ezra D."/>
            <person name="Gonzalez J."/>
            <person name="Henrissat B."/>
            <person name="Kuo A."/>
            <person name="Liang C."/>
            <person name="Lipzen A."/>
            <person name="Lutzoni F."/>
            <person name="Magnuson J."/>
            <person name="Mondo S."/>
            <person name="Nolan M."/>
            <person name="Ohm R."/>
            <person name="Pangilinan J."/>
            <person name="Park H.-J."/>
            <person name="Ramirez L."/>
            <person name="Alfaro M."/>
            <person name="Sun H."/>
            <person name="Tritt A."/>
            <person name="Yoshinaga Y."/>
            <person name="Zwiers L.-H."/>
            <person name="Turgeon B."/>
            <person name="Goodwin S."/>
            <person name="Spatafora J."/>
            <person name="Crous P."/>
            <person name="Grigoriev I."/>
        </authorList>
    </citation>
    <scope>NUCLEOTIDE SEQUENCE [LARGE SCALE GENOMIC DNA]</scope>
    <source>
        <strain evidence="4">CBS 304.66</strain>
    </source>
</reference>
<feature type="region of interest" description="Disordered" evidence="1">
    <location>
        <begin position="1"/>
        <end position="46"/>
    </location>
</feature>
<keyword evidence="4" id="KW-1185">Reference proteome</keyword>
<evidence type="ECO:0000256" key="1">
    <source>
        <dbReference type="SAM" id="MobiDB-lite"/>
    </source>
</evidence>
<protein>
    <recommendedName>
        <fullName evidence="2">Peptidase C14 caspase domain-containing protein</fullName>
    </recommendedName>
</protein>
<dbReference type="GO" id="GO:0004197">
    <property type="term" value="F:cysteine-type endopeptidase activity"/>
    <property type="evidence" value="ECO:0007669"/>
    <property type="project" value="InterPro"/>
</dbReference>
<evidence type="ECO:0000313" key="3">
    <source>
        <dbReference type="EMBL" id="KAF2268850.1"/>
    </source>
</evidence>
<dbReference type="InterPro" id="IPR011600">
    <property type="entry name" value="Pept_C14_caspase"/>
</dbReference>
<sequence length="462" mass="51954">MAAGKKAVGVTPTLNTHLQPRNEPTDSEGQNGPSTPAPPTPASIPKNLKDFQKAFTDNMRNKPVKHDRGYVLLLSWAPALDDLGIKDEFDSLENTFRDLYGFGVDRQLLNGKNGNSQHEMNYHLSNFMWRHDAQDTLLIIYYGGHGLFQREPGMQLLPSAGSQVEKNYIAWDGAEQNITRTKADVLVIFDCCQAGGFGGHKVRAAKPSFEFIAACGKDKPAAPPGEKSFTSALIWAMKELRDYSPFTSLTLVDKIIQYRHLAKWQIPELQRRDQYANGTVWIAPFNDRQQETYSEPQSERRLAHHEYIDLRLNFYRQVTPKDAGEVAKHLSRLVNDEPTFSAKHIDLINVGTSHISKYVDYWRAAVGERNRKRRGSSFGSDATISPTSISDGVVLVGKGGIDDDIMRPAKRKRRNLPEETEGAFFHSRMALKCSLDWMASQAERMAVRVWTSLSLESSLTIV</sequence>
<dbReference type="GO" id="GO:0006508">
    <property type="term" value="P:proteolysis"/>
    <property type="evidence" value="ECO:0007669"/>
    <property type="project" value="InterPro"/>
</dbReference>
<dbReference type="Pfam" id="PF00656">
    <property type="entry name" value="Peptidase_C14"/>
    <property type="match status" value="1"/>
</dbReference>
<evidence type="ECO:0000259" key="2">
    <source>
        <dbReference type="Pfam" id="PF00656"/>
    </source>
</evidence>
<feature type="domain" description="Peptidase C14 caspase" evidence="2">
    <location>
        <begin position="89"/>
        <end position="271"/>
    </location>
</feature>
<gene>
    <name evidence="3" type="ORF">CC78DRAFT_575834</name>
</gene>
<proteinExistence type="predicted"/>
<evidence type="ECO:0000313" key="4">
    <source>
        <dbReference type="Proteomes" id="UP000800093"/>
    </source>
</evidence>